<proteinExistence type="predicted"/>
<dbReference type="KEGG" id="gtt:GUITHDRAFT_107305"/>
<evidence type="ECO:0008006" key="5">
    <source>
        <dbReference type="Google" id="ProtNLM"/>
    </source>
</evidence>
<organism evidence="2">
    <name type="scientific">Guillardia theta (strain CCMP2712)</name>
    <name type="common">Cryptophyte</name>
    <dbReference type="NCBI Taxonomy" id="905079"/>
    <lineage>
        <taxon>Eukaryota</taxon>
        <taxon>Cryptophyceae</taxon>
        <taxon>Pyrenomonadales</taxon>
        <taxon>Geminigeraceae</taxon>
        <taxon>Guillardia</taxon>
    </lineage>
</organism>
<dbReference type="Proteomes" id="UP000011087">
    <property type="component" value="Unassembled WGS sequence"/>
</dbReference>
<dbReference type="EMBL" id="JH992992">
    <property type="protein sequence ID" value="EKX46954.1"/>
    <property type="molecule type" value="Genomic_DNA"/>
</dbReference>
<dbReference type="AlphaFoldDB" id="L1JFN2"/>
<evidence type="ECO:0000313" key="2">
    <source>
        <dbReference type="EMBL" id="EKX46954.1"/>
    </source>
</evidence>
<evidence type="ECO:0000313" key="3">
    <source>
        <dbReference type="EnsemblProtists" id="EKX46954"/>
    </source>
</evidence>
<keyword evidence="4" id="KW-1185">Reference proteome</keyword>
<sequence length="247" mass="28656">MNGKIWKVLQQESTGVDQVQQANESSKEKKFSLRMQRRASEAIGNLMQKISPMTAPSKSSVPVPKLTSDDVTVDEIVISGNFEVKRNRKGEWKRRRTELTREGHLRVYAKEIFAAKPKLEIPTYHAEISVVTCGTLVGLSELVHWLPDSYGSPLQSRAGSPITMRGEMQKEPAVVEEEEVVDHELLHWRQVANDERSDRLELEERKRRLVERIRDLKLEMHAANMEDERQEREIEEMSRRVKETEQR</sequence>
<evidence type="ECO:0000256" key="1">
    <source>
        <dbReference type="SAM" id="MobiDB-lite"/>
    </source>
</evidence>
<dbReference type="EnsemblProtists" id="EKX46954">
    <property type="protein sequence ID" value="EKX46954"/>
    <property type="gene ID" value="GUITHDRAFT_107305"/>
</dbReference>
<evidence type="ECO:0000313" key="4">
    <source>
        <dbReference type="Proteomes" id="UP000011087"/>
    </source>
</evidence>
<reference evidence="2 4" key="1">
    <citation type="journal article" date="2012" name="Nature">
        <title>Algal genomes reveal evolutionary mosaicism and the fate of nucleomorphs.</title>
        <authorList>
            <consortium name="DOE Joint Genome Institute"/>
            <person name="Curtis B.A."/>
            <person name="Tanifuji G."/>
            <person name="Burki F."/>
            <person name="Gruber A."/>
            <person name="Irimia M."/>
            <person name="Maruyama S."/>
            <person name="Arias M.C."/>
            <person name="Ball S.G."/>
            <person name="Gile G.H."/>
            <person name="Hirakawa Y."/>
            <person name="Hopkins J.F."/>
            <person name="Kuo A."/>
            <person name="Rensing S.A."/>
            <person name="Schmutz J."/>
            <person name="Symeonidi A."/>
            <person name="Elias M."/>
            <person name="Eveleigh R.J."/>
            <person name="Herman E.K."/>
            <person name="Klute M.J."/>
            <person name="Nakayama T."/>
            <person name="Obornik M."/>
            <person name="Reyes-Prieto A."/>
            <person name="Armbrust E.V."/>
            <person name="Aves S.J."/>
            <person name="Beiko R.G."/>
            <person name="Coutinho P."/>
            <person name="Dacks J.B."/>
            <person name="Durnford D.G."/>
            <person name="Fast N.M."/>
            <person name="Green B.R."/>
            <person name="Grisdale C.J."/>
            <person name="Hempel F."/>
            <person name="Henrissat B."/>
            <person name="Hoppner M.P."/>
            <person name="Ishida K."/>
            <person name="Kim E."/>
            <person name="Koreny L."/>
            <person name="Kroth P.G."/>
            <person name="Liu Y."/>
            <person name="Malik S.B."/>
            <person name="Maier U.G."/>
            <person name="McRose D."/>
            <person name="Mock T."/>
            <person name="Neilson J.A."/>
            <person name="Onodera N.T."/>
            <person name="Poole A.M."/>
            <person name="Pritham E.J."/>
            <person name="Richards T.A."/>
            <person name="Rocap G."/>
            <person name="Roy S.W."/>
            <person name="Sarai C."/>
            <person name="Schaack S."/>
            <person name="Shirato S."/>
            <person name="Slamovits C.H."/>
            <person name="Spencer D.F."/>
            <person name="Suzuki S."/>
            <person name="Worden A.Z."/>
            <person name="Zauner S."/>
            <person name="Barry K."/>
            <person name="Bell C."/>
            <person name="Bharti A.K."/>
            <person name="Crow J.A."/>
            <person name="Grimwood J."/>
            <person name="Kramer R."/>
            <person name="Lindquist E."/>
            <person name="Lucas S."/>
            <person name="Salamov A."/>
            <person name="McFadden G.I."/>
            <person name="Lane C.E."/>
            <person name="Keeling P.J."/>
            <person name="Gray M.W."/>
            <person name="Grigoriev I.V."/>
            <person name="Archibald J.M."/>
        </authorList>
    </citation>
    <scope>NUCLEOTIDE SEQUENCE</scope>
    <source>
        <strain evidence="2 4">CCMP2712</strain>
    </source>
</reference>
<name>L1JFN2_GUITC</name>
<dbReference type="RefSeq" id="XP_005833934.1">
    <property type="nucleotide sequence ID" value="XM_005833877.1"/>
</dbReference>
<dbReference type="HOGENOM" id="CLU_1126299_0_0_1"/>
<reference evidence="3" key="3">
    <citation type="submission" date="2016-03" db="UniProtKB">
        <authorList>
            <consortium name="EnsemblProtists"/>
        </authorList>
    </citation>
    <scope>IDENTIFICATION</scope>
</reference>
<reference evidence="4" key="2">
    <citation type="submission" date="2012-11" db="EMBL/GenBank/DDBJ databases">
        <authorList>
            <person name="Kuo A."/>
            <person name="Curtis B.A."/>
            <person name="Tanifuji G."/>
            <person name="Burki F."/>
            <person name="Gruber A."/>
            <person name="Irimia M."/>
            <person name="Maruyama S."/>
            <person name="Arias M.C."/>
            <person name="Ball S.G."/>
            <person name="Gile G.H."/>
            <person name="Hirakawa Y."/>
            <person name="Hopkins J.F."/>
            <person name="Rensing S.A."/>
            <person name="Schmutz J."/>
            <person name="Symeonidi A."/>
            <person name="Elias M."/>
            <person name="Eveleigh R.J."/>
            <person name="Herman E.K."/>
            <person name="Klute M.J."/>
            <person name="Nakayama T."/>
            <person name="Obornik M."/>
            <person name="Reyes-Prieto A."/>
            <person name="Armbrust E.V."/>
            <person name="Aves S.J."/>
            <person name="Beiko R.G."/>
            <person name="Coutinho P."/>
            <person name="Dacks J.B."/>
            <person name="Durnford D.G."/>
            <person name="Fast N.M."/>
            <person name="Green B.R."/>
            <person name="Grisdale C."/>
            <person name="Hempe F."/>
            <person name="Henrissat B."/>
            <person name="Hoppner M.P."/>
            <person name="Ishida K.-I."/>
            <person name="Kim E."/>
            <person name="Koreny L."/>
            <person name="Kroth P.G."/>
            <person name="Liu Y."/>
            <person name="Malik S.-B."/>
            <person name="Maier U.G."/>
            <person name="McRose D."/>
            <person name="Mock T."/>
            <person name="Neilson J.A."/>
            <person name="Onodera N.T."/>
            <person name="Poole A.M."/>
            <person name="Pritham E.J."/>
            <person name="Richards T.A."/>
            <person name="Rocap G."/>
            <person name="Roy S.W."/>
            <person name="Sarai C."/>
            <person name="Schaack S."/>
            <person name="Shirato S."/>
            <person name="Slamovits C.H."/>
            <person name="Spencer D.F."/>
            <person name="Suzuki S."/>
            <person name="Worden A.Z."/>
            <person name="Zauner S."/>
            <person name="Barry K."/>
            <person name="Bell C."/>
            <person name="Bharti A.K."/>
            <person name="Crow J.A."/>
            <person name="Grimwood J."/>
            <person name="Kramer R."/>
            <person name="Lindquist E."/>
            <person name="Lucas S."/>
            <person name="Salamov A."/>
            <person name="McFadden G.I."/>
            <person name="Lane C.E."/>
            <person name="Keeling P.J."/>
            <person name="Gray M.W."/>
            <person name="Grigoriev I.V."/>
            <person name="Archibald J.M."/>
        </authorList>
    </citation>
    <scope>NUCLEOTIDE SEQUENCE</scope>
    <source>
        <strain evidence="4">CCMP2712</strain>
    </source>
</reference>
<feature type="region of interest" description="Disordered" evidence="1">
    <location>
        <begin position="224"/>
        <end position="247"/>
    </location>
</feature>
<protein>
    <recommendedName>
        <fullName evidence="5">PH domain-containing protein</fullName>
    </recommendedName>
</protein>
<dbReference type="GeneID" id="17303518"/>
<gene>
    <name evidence="2" type="ORF">GUITHDRAFT_107305</name>
</gene>
<dbReference type="PaxDb" id="55529-EKX46954"/>
<accession>L1JFN2</accession>